<dbReference type="SUPFAM" id="SSF47789">
    <property type="entry name" value="C-terminal domain of RNA polymerase alpha subunit"/>
    <property type="match status" value="1"/>
</dbReference>
<organism evidence="3 4">
    <name type="scientific">Corynebacterium breve</name>
    <dbReference type="NCBI Taxonomy" id="3049799"/>
    <lineage>
        <taxon>Bacteria</taxon>
        <taxon>Bacillati</taxon>
        <taxon>Actinomycetota</taxon>
        <taxon>Actinomycetes</taxon>
        <taxon>Mycobacteriales</taxon>
        <taxon>Corynebacteriaceae</taxon>
        <taxon>Corynebacterium</taxon>
    </lineage>
</organism>
<dbReference type="Pfam" id="PF08818">
    <property type="entry name" value="DUF1801"/>
    <property type="match status" value="1"/>
</dbReference>
<feature type="region of interest" description="Disordered" evidence="1">
    <location>
        <begin position="61"/>
        <end position="92"/>
    </location>
</feature>
<feature type="compositionally biased region" description="Basic and acidic residues" evidence="1">
    <location>
        <begin position="83"/>
        <end position="92"/>
    </location>
</feature>
<proteinExistence type="predicted"/>
<dbReference type="RefSeq" id="WP_284825160.1">
    <property type="nucleotide sequence ID" value="NZ_CP126969.1"/>
</dbReference>
<gene>
    <name evidence="3" type="ORF">QP027_00055</name>
</gene>
<dbReference type="EMBL" id="CP126969">
    <property type="protein sequence ID" value="WIM67836.1"/>
    <property type="molecule type" value="Genomic_DNA"/>
</dbReference>
<evidence type="ECO:0000259" key="2">
    <source>
        <dbReference type="Pfam" id="PF08818"/>
    </source>
</evidence>
<sequence>MTTFSEIPGVGKPAQRALEEAGYQALENLDGVEWADVLALHGVGVRGLERIQAALQEQGLSMQNAPEPEERTATFTSGNTGKNENKTEATSVDPRDYVEGLEGRRQAHGHLLLDLFSRATGTEPVMWGPTMIGYGEMHYKYATGREGDTFLVGFSPRKAKISLYGIEPTEELGKFTSGVSCTYINKPEDIDLAVLERLVKEAYERGPAGC</sequence>
<evidence type="ECO:0000313" key="3">
    <source>
        <dbReference type="EMBL" id="WIM67836.1"/>
    </source>
</evidence>
<feature type="compositionally biased region" description="Polar residues" evidence="1">
    <location>
        <begin position="73"/>
        <end position="82"/>
    </location>
</feature>
<reference evidence="3 4" key="1">
    <citation type="submission" date="2023-05" db="EMBL/GenBank/DDBJ databases">
        <title>Corynebacterium suedekumii sp. nov. and Corynebacterium breve sp. nov. isolated from raw cow's milk.</title>
        <authorList>
            <person name="Baer M.K."/>
            <person name="Mehl L."/>
            <person name="Hellmuth R."/>
            <person name="Marke G."/>
            <person name="Lipski A."/>
        </authorList>
    </citation>
    <scope>NUCLEOTIDE SEQUENCE [LARGE SCALE GENOMIC DNA]</scope>
    <source>
        <strain evidence="3 4">R4</strain>
    </source>
</reference>
<evidence type="ECO:0000313" key="4">
    <source>
        <dbReference type="Proteomes" id="UP001225598"/>
    </source>
</evidence>
<protein>
    <submittedName>
        <fullName evidence="3">DUF1801 domain-containing protein</fullName>
    </submittedName>
</protein>
<evidence type="ECO:0000256" key="1">
    <source>
        <dbReference type="SAM" id="MobiDB-lite"/>
    </source>
</evidence>
<keyword evidence="4" id="KW-1185">Reference proteome</keyword>
<dbReference type="InterPro" id="IPR014922">
    <property type="entry name" value="YdhG-like"/>
</dbReference>
<dbReference type="Proteomes" id="UP001225598">
    <property type="component" value="Chromosome"/>
</dbReference>
<accession>A0ABY8VFU3</accession>
<feature type="domain" description="YdhG-like" evidence="2">
    <location>
        <begin position="105"/>
        <end position="202"/>
    </location>
</feature>
<name>A0ABY8VFU3_9CORY</name>